<evidence type="ECO:0000313" key="2">
    <source>
        <dbReference type="EMBL" id="CAL1370391.1"/>
    </source>
</evidence>
<dbReference type="AlphaFoldDB" id="A0AAV2D9P2"/>
<organism evidence="2 3">
    <name type="scientific">Linum trigynum</name>
    <dbReference type="NCBI Taxonomy" id="586398"/>
    <lineage>
        <taxon>Eukaryota</taxon>
        <taxon>Viridiplantae</taxon>
        <taxon>Streptophyta</taxon>
        <taxon>Embryophyta</taxon>
        <taxon>Tracheophyta</taxon>
        <taxon>Spermatophyta</taxon>
        <taxon>Magnoliopsida</taxon>
        <taxon>eudicotyledons</taxon>
        <taxon>Gunneridae</taxon>
        <taxon>Pentapetalae</taxon>
        <taxon>rosids</taxon>
        <taxon>fabids</taxon>
        <taxon>Malpighiales</taxon>
        <taxon>Linaceae</taxon>
        <taxon>Linum</taxon>
    </lineage>
</organism>
<feature type="compositionally biased region" description="Polar residues" evidence="1">
    <location>
        <begin position="20"/>
        <end position="30"/>
    </location>
</feature>
<accession>A0AAV2D9P2</accession>
<dbReference type="EMBL" id="OZ034815">
    <property type="protein sequence ID" value="CAL1370391.1"/>
    <property type="molecule type" value="Genomic_DNA"/>
</dbReference>
<feature type="region of interest" description="Disordered" evidence="1">
    <location>
        <begin position="1"/>
        <end position="56"/>
    </location>
</feature>
<name>A0AAV2D9P2_9ROSI</name>
<proteinExistence type="predicted"/>
<reference evidence="2 3" key="1">
    <citation type="submission" date="2024-04" db="EMBL/GenBank/DDBJ databases">
        <authorList>
            <person name="Fracassetti M."/>
        </authorList>
    </citation>
    <scope>NUCLEOTIDE SEQUENCE [LARGE SCALE GENOMIC DNA]</scope>
</reference>
<sequence length="75" mass="8247">MMMPSSKGREGDADDIESVSDGSDGTTTIPSGDRKSVGAFALSERDTNTTSAGWMEDPWGATKFLRKPQWRQFIF</sequence>
<protein>
    <submittedName>
        <fullName evidence="2">Uncharacterized protein</fullName>
    </submittedName>
</protein>
<evidence type="ECO:0000256" key="1">
    <source>
        <dbReference type="SAM" id="MobiDB-lite"/>
    </source>
</evidence>
<gene>
    <name evidence="2" type="ORF">LTRI10_LOCUS12521</name>
</gene>
<evidence type="ECO:0000313" key="3">
    <source>
        <dbReference type="Proteomes" id="UP001497516"/>
    </source>
</evidence>
<dbReference type="Proteomes" id="UP001497516">
    <property type="component" value="Chromosome 2"/>
</dbReference>
<keyword evidence="3" id="KW-1185">Reference proteome</keyword>